<evidence type="ECO:0000313" key="2">
    <source>
        <dbReference type="Proteomes" id="UP001145114"/>
    </source>
</evidence>
<feature type="non-terminal residue" evidence="1">
    <location>
        <position position="1"/>
    </location>
</feature>
<organism evidence="1 2">
    <name type="scientific">Spiromyces aspiralis</name>
    <dbReference type="NCBI Taxonomy" id="68401"/>
    <lineage>
        <taxon>Eukaryota</taxon>
        <taxon>Fungi</taxon>
        <taxon>Fungi incertae sedis</taxon>
        <taxon>Zoopagomycota</taxon>
        <taxon>Kickxellomycotina</taxon>
        <taxon>Kickxellomycetes</taxon>
        <taxon>Kickxellales</taxon>
        <taxon>Kickxellaceae</taxon>
        <taxon>Spiromyces</taxon>
    </lineage>
</organism>
<dbReference type="Proteomes" id="UP001145114">
    <property type="component" value="Unassembled WGS sequence"/>
</dbReference>
<evidence type="ECO:0000313" key="1">
    <source>
        <dbReference type="EMBL" id="KAJ1673751.1"/>
    </source>
</evidence>
<sequence length="477" mass="53482">GDAGAQPTDGHAGRPSDAQMKKLIAEHTALDCAKFLRDARSVCQHVESISRAAVDLSKYETCCILDDKTGHLNKRHRHDGAGPAKEWEQCTSASAETRHKRLHAGLSSRQGGIETCGLPARLTLCTSASYTRKRRSKTCDVGINSLYGIQNSHLCLAFTMLDRRVRPALQMIKVWQDRSRLYRSVHYGLLAHSRLILMALARMVELEVVPPLQQVCCLNRPGTFEGVYETLVKMGHPAGDEGSANGRCVYCGRPLPSVKIDTYEGYFYGHNSGFGDGRGGLDKVKANIIAGPRAKLYRAWKSPNTMSIYEIVIDFFRYFGSADFEYEKHVISVRLGGTKVPRDSLFLGQGSFMPPKSVEEETAEELGQQMLYIEDPVKRGNPVLCTPPILLGYFREFQKAYWRLEHGQWDELMVSMWNAPTTAFDVWEQYRQFRRYKAWRENIEGPEVGDDELARQRAPGNKQAAAGHEQGVGCDNA</sequence>
<reference evidence="1" key="1">
    <citation type="submission" date="2022-06" db="EMBL/GenBank/DDBJ databases">
        <title>Phylogenomic reconstructions and comparative analyses of Kickxellomycotina fungi.</title>
        <authorList>
            <person name="Reynolds N.K."/>
            <person name="Stajich J.E."/>
            <person name="Barry K."/>
            <person name="Grigoriev I.V."/>
            <person name="Crous P."/>
            <person name="Smith M.E."/>
        </authorList>
    </citation>
    <scope>NUCLEOTIDE SEQUENCE</scope>
    <source>
        <strain evidence="1">RSA 2271</strain>
    </source>
</reference>
<keyword evidence="2" id="KW-1185">Reference proteome</keyword>
<gene>
    <name evidence="1" type="ORF">EV182_004628</name>
</gene>
<comment type="caution">
    <text evidence="1">The sequence shown here is derived from an EMBL/GenBank/DDBJ whole genome shotgun (WGS) entry which is preliminary data.</text>
</comment>
<dbReference type="EMBL" id="JAMZIH010006608">
    <property type="protein sequence ID" value="KAJ1673751.1"/>
    <property type="molecule type" value="Genomic_DNA"/>
</dbReference>
<accession>A0ACC1HEI8</accession>
<protein>
    <submittedName>
        <fullName evidence="1">Uncharacterized protein</fullName>
    </submittedName>
</protein>
<name>A0ACC1HEI8_9FUNG</name>
<proteinExistence type="predicted"/>